<dbReference type="STRING" id="545501.BN997_02213"/>
<name>A0A0A1MAJ7_9BACI</name>
<accession>A0A0A1MAJ7</accession>
<reference evidence="2 3" key="1">
    <citation type="submission" date="2014-11" db="EMBL/GenBank/DDBJ databases">
        <authorList>
            <person name="Urmite Genomes Urmite Genomes"/>
        </authorList>
    </citation>
    <scope>NUCLEOTIDE SEQUENCE [LARGE SCALE GENOMIC DNA]</scope>
    <source>
        <strain evidence="2 3">Oc5</strain>
    </source>
</reference>
<keyword evidence="3" id="KW-1185">Reference proteome</keyword>
<keyword evidence="1" id="KW-1133">Transmembrane helix</keyword>
<organism evidence="2 3">
    <name type="scientific">Oceanobacillus oncorhynchi</name>
    <dbReference type="NCBI Taxonomy" id="545501"/>
    <lineage>
        <taxon>Bacteria</taxon>
        <taxon>Bacillati</taxon>
        <taxon>Bacillota</taxon>
        <taxon>Bacilli</taxon>
        <taxon>Bacillales</taxon>
        <taxon>Bacillaceae</taxon>
        <taxon>Oceanobacillus</taxon>
    </lineage>
</organism>
<gene>
    <name evidence="2" type="ORF">BN997_02213</name>
</gene>
<protein>
    <submittedName>
        <fullName evidence="2">Uncharacterized protein</fullName>
    </submittedName>
</protein>
<evidence type="ECO:0000313" key="3">
    <source>
        <dbReference type="Proteomes" id="UP000040453"/>
    </source>
</evidence>
<keyword evidence="1" id="KW-0472">Membrane</keyword>
<dbReference type="EMBL" id="CDGG01000001">
    <property type="protein sequence ID" value="CEI82350.1"/>
    <property type="molecule type" value="Genomic_DNA"/>
</dbReference>
<keyword evidence="1" id="KW-0812">Transmembrane</keyword>
<proteinExistence type="predicted"/>
<feature type="transmembrane region" description="Helical" evidence="1">
    <location>
        <begin position="6"/>
        <end position="37"/>
    </location>
</feature>
<dbReference type="Proteomes" id="UP000040453">
    <property type="component" value="Unassembled WGS sequence"/>
</dbReference>
<dbReference type="AlphaFoldDB" id="A0A0A1MAJ7"/>
<dbReference type="RefSeq" id="WP_175297034.1">
    <property type="nucleotide sequence ID" value="NZ_CDGG01000001.1"/>
</dbReference>
<sequence>MMKLQVTTFVLVGGIIGFFTDGLMIGVGAGALVFIAFKLEKFLGEQRTE</sequence>
<evidence type="ECO:0000256" key="1">
    <source>
        <dbReference type="SAM" id="Phobius"/>
    </source>
</evidence>
<evidence type="ECO:0000313" key="2">
    <source>
        <dbReference type="EMBL" id="CEI82350.1"/>
    </source>
</evidence>